<name>A0AAD1S884_PELCU</name>
<dbReference type="EMBL" id="OW240916">
    <property type="protein sequence ID" value="CAH2294793.1"/>
    <property type="molecule type" value="Genomic_DNA"/>
</dbReference>
<reference evidence="1" key="1">
    <citation type="submission" date="2022-03" db="EMBL/GenBank/DDBJ databases">
        <authorList>
            <person name="Alioto T."/>
            <person name="Alioto T."/>
            <person name="Gomez Garrido J."/>
        </authorList>
    </citation>
    <scope>NUCLEOTIDE SEQUENCE</scope>
</reference>
<accession>A0AAD1S884</accession>
<gene>
    <name evidence="1" type="ORF">PECUL_23A059232</name>
</gene>
<organism evidence="1 2">
    <name type="scientific">Pelobates cultripes</name>
    <name type="common">Western spadefoot toad</name>
    <dbReference type="NCBI Taxonomy" id="61616"/>
    <lineage>
        <taxon>Eukaryota</taxon>
        <taxon>Metazoa</taxon>
        <taxon>Chordata</taxon>
        <taxon>Craniata</taxon>
        <taxon>Vertebrata</taxon>
        <taxon>Euteleostomi</taxon>
        <taxon>Amphibia</taxon>
        <taxon>Batrachia</taxon>
        <taxon>Anura</taxon>
        <taxon>Pelobatoidea</taxon>
        <taxon>Pelobatidae</taxon>
        <taxon>Pelobates</taxon>
    </lineage>
</organism>
<dbReference type="Proteomes" id="UP001295444">
    <property type="component" value="Chromosome 05"/>
</dbReference>
<proteinExistence type="predicted"/>
<evidence type="ECO:0000313" key="2">
    <source>
        <dbReference type="Proteomes" id="UP001295444"/>
    </source>
</evidence>
<sequence length="75" mass="7378">TGAAARARGFNWAVCLDHVARVLLRAGPSAAPGVRAAASAVDCAPLEVVGGAEALKSTRAACGMPLGVLPSRPAV</sequence>
<evidence type="ECO:0000313" key="1">
    <source>
        <dbReference type="EMBL" id="CAH2294793.1"/>
    </source>
</evidence>
<dbReference type="AlphaFoldDB" id="A0AAD1S884"/>
<feature type="non-terminal residue" evidence="1">
    <location>
        <position position="75"/>
    </location>
</feature>
<feature type="non-terminal residue" evidence="1">
    <location>
        <position position="1"/>
    </location>
</feature>
<keyword evidence="2" id="KW-1185">Reference proteome</keyword>
<protein>
    <submittedName>
        <fullName evidence="1">Uncharacterized protein</fullName>
    </submittedName>
</protein>